<evidence type="ECO:0000313" key="2">
    <source>
        <dbReference type="Proteomes" id="UP000586305"/>
    </source>
</evidence>
<sequence>MTDFIFDSQNQSVTVNGVTHLTNPLTGEVWQNEQEVADYFAPQADIQQASEQAPLAQLALTDVTVTGEAARLVGDIHWVKVGTEFTLTADLQAADEEAPLPDSLNDTELMLMCERVVDGQLPVDDMRYIATIKDAKVLLSGQFVNSGNYTISAARVNRGLARIGADFRLEFETVEFDAYL</sequence>
<name>A0A849VA64_9GAMM</name>
<accession>A0A849VA64</accession>
<dbReference type="RefSeq" id="WP_171624581.1">
    <property type="nucleotide sequence ID" value="NZ_JABBPG010000001.1"/>
</dbReference>
<organism evidence="1 2">
    <name type="scientific">Pseudoalteromonas caenipelagi</name>
    <dbReference type="NCBI Taxonomy" id="2726988"/>
    <lineage>
        <taxon>Bacteria</taxon>
        <taxon>Pseudomonadati</taxon>
        <taxon>Pseudomonadota</taxon>
        <taxon>Gammaproteobacteria</taxon>
        <taxon>Alteromonadales</taxon>
        <taxon>Pseudoalteromonadaceae</taxon>
        <taxon>Pseudoalteromonas</taxon>
    </lineage>
</organism>
<dbReference type="EMBL" id="JABBPG010000001">
    <property type="protein sequence ID" value="NOU49513.1"/>
    <property type="molecule type" value="Genomic_DNA"/>
</dbReference>
<comment type="caution">
    <text evidence="1">The sequence shown here is derived from an EMBL/GenBank/DDBJ whole genome shotgun (WGS) entry which is preliminary data.</text>
</comment>
<dbReference type="AlphaFoldDB" id="A0A849VA64"/>
<gene>
    <name evidence="1" type="ORF">HG263_02985</name>
</gene>
<evidence type="ECO:0000313" key="1">
    <source>
        <dbReference type="EMBL" id="NOU49513.1"/>
    </source>
</evidence>
<proteinExistence type="predicted"/>
<keyword evidence="2" id="KW-1185">Reference proteome</keyword>
<dbReference type="Proteomes" id="UP000586305">
    <property type="component" value="Unassembled WGS sequence"/>
</dbReference>
<protein>
    <submittedName>
        <fullName evidence="1">Uncharacterized protein</fullName>
    </submittedName>
</protein>
<reference evidence="1 2" key="1">
    <citation type="submission" date="2020-04" db="EMBL/GenBank/DDBJ databases">
        <title>Pseudoalteromonas caenipelagi sp. nov., isolated from a tidal flat.</title>
        <authorList>
            <person name="Park S."/>
            <person name="Yoon J.-H."/>
        </authorList>
    </citation>
    <scope>NUCLEOTIDE SEQUENCE [LARGE SCALE GENOMIC DNA]</scope>
    <source>
        <strain evidence="1 2">JBTF-M23</strain>
    </source>
</reference>